<comment type="caution">
    <text evidence="1">The sequence shown here is derived from an EMBL/GenBank/DDBJ whole genome shotgun (WGS) entry which is preliminary data.</text>
</comment>
<reference evidence="2" key="1">
    <citation type="submission" date="2017-09" db="EMBL/GenBank/DDBJ databases">
        <title>Depth-based differentiation of microbial function through sediment-hosted aquifers and enrichment of novel symbionts in the deep terrestrial subsurface.</title>
        <authorList>
            <person name="Probst A.J."/>
            <person name="Ladd B."/>
            <person name="Jarett J.K."/>
            <person name="Geller-Mcgrath D.E."/>
            <person name="Sieber C.M.K."/>
            <person name="Emerson J.B."/>
            <person name="Anantharaman K."/>
            <person name="Thomas B.C."/>
            <person name="Malmstrom R."/>
            <person name="Stieglmeier M."/>
            <person name="Klingl A."/>
            <person name="Woyke T."/>
            <person name="Ryan C.M."/>
            <person name="Banfield J.F."/>
        </authorList>
    </citation>
    <scope>NUCLEOTIDE SEQUENCE [LARGE SCALE GENOMIC DNA]</scope>
</reference>
<name>A0A2M7FRB9_9BACT</name>
<dbReference type="Proteomes" id="UP000230556">
    <property type="component" value="Unassembled WGS sequence"/>
</dbReference>
<sequence>MKIYFAHHGEYQNPEKVVPYRLPKLYPNQKEELTETYIPMGGLVMLEYSQKGIPKYSEII</sequence>
<organism evidence="1 2">
    <name type="scientific">Candidatus Collierbacteria bacterium CG17_big_fil_post_rev_8_21_14_2_50_45_7</name>
    <dbReference type="NCBI Taxonomy" id="1974536"/>
    <lineage>
        <taxon>Bacteria</taxon>
        <taxon>Candidatus Collieribacteriota</taxon>
    </lineage>
</organism>
<proteinExistence type="predicted"/>
<gene>
    <name evidence="1" type="ORF">COW38_01175</name>
</gene>
<dbReference type="AlphaFoldDB" id="A0A2M7FRB9"/>
<dbReference type="EMBL" id="PFFO01000059">
    <property type="protein sequence ID" value="PIW08221.1"/>
    <property type="molecule type" value="Genomic_DNA"/>
</dbReference>
<evidence type="ECO:0000313" key="2">
    <source>
        <dbReference type="Proteomes" id="UP000230556"/>
    </source>
</evidence>
<evidence type="ECO:0000313" key="1">
    <source>
        <dbReference type="EMBL" id="PIW08221.1"/>
    </source>
</evidence>
<accession>A0A2M7FRB9</accession>
<protein>
    <submittedName>
        <fullName evidence="1">Uncharacterized protein</fullName>
    </submittedName>
</protein>